<reference evidence="2 3" key="1">
    <citation type="journal article" date="2013" name="Genome Announc.">
        <title>Draft Genome Sequence of Sphingobium quisquiliarum Strain P25T, a Novel Hexachlorocyclohexane (HCH)-Degrading Bacterium Isolated from an HCH Dumpsite.</title>
        <authorList>
            <person name="Kumar Singh A."/>
            <person name="Sangwan N."/>
            <person name="Sharma A."/>
            <person name="Gupta V."/>
            <person name="Khurana J.P."/>
            <person name="Lal R."/>
        </authorList>
    </citation>
    <scope>NUCLEOTIDE SEQUENCE [LARGE SCALE GENOMIC DNA]</scope>
    <source>
        <strain evidence="2 3">P25</strain>
    </source>
</reference>
<keyword evidence="3" id="KW-1185">Reference proteome</keyword>
<name>T0HPW8_9SPHN</name>
<evidence type="ECO:0000313" key="2">
    <source>
        <dbReference type="EMBL" id="EQA99598.1"/>
    </source>
</evidence>
<dbReference type="AlphaFoldDB" id="T0HPW8"/>
<dbReference type="EMBL" id="ATHO01000164">
    <property type="protein sequence ID" value="EQA99598.1"/>
    <property type="molecule type" value="Genomic_DNA"/>
</dbReference>
<proteinExistence type="predicted"/>
<organism evidence="2 3">
    <name type="scientific">Sphingobium quisquiliarum P25</name>
    <dbReference type="NCBI Taxonomy" id="1329909"/>
    <lineage>
        <taxon>Bacteria</taxon>
        <taxon>Pseudomonadati</taxon>
        <taxon>Pseudomonadota</taxon>
        <taxon>Alphaproteobacteria</taxon>
        <taxon>Sphingomonadales</taxon>
        <taxon>Sphingomonadaceae</taxon>
        <taxon>Sphingobium</taxon>
    </lineage>
</organism>
<accession>T0HPW8</accession>
<evidence type="ECO:0000313" key="3">
    <source>
        <dbReference type="Proteomes" id="UP000015525"/>
    </source>
</evidence>
<evidence type="ECO:0000256" key="1">
    <source>
        <dbReference type="SAM" id="MobiDB-lite"/>
    </source>
</evidence>
<sequence length="267" mass="29148">MTQKLTISALDHGKAVADEILDGVSKRRCFPGLVGDTTHAEEDFGDLAITRAVGPAIDGLQHMARAAQLLAGQSGVLWNDTPMKRLEKASNRFGTIETIRVDRYEGSQRLGSIDAAQADQVQRLPVAEIIEEVRAGSVEAGFVRIEGGAEIAVGRKKRWNVRQDDNAAVFFRRPEDGNLNGGENRVDKEIAGPSGAALRSQATRTHPSGLRPWNSHADTRCCAATIPRRDRAPLGGRYSRSSVKLSSSIYRESCFLQARIIRAYRGL</sequence>
<comment type="caution">
    <text evidence="2">The sequence shown here is derived from an EMBL/GenBank/DDBJ whole genome shotgun (WGS) entry which is preliminary data.</text>
</comment>
<dbReference type="PATRIC" id="fig|1329909.3.peg.3734"/>
<dbReference type="Proteomes" id="UP000015525">
    <property type="component" value="Unassembled WGS sequence"/>
</dbReference>
<protein>
    <submittedName>
        <fullName evidence="2">Uncharacterized protein</fullName>
    </submittedName>
</protein>
<feature type="region of interest" description="Disordered" evidence="1">
    <location>
        <begin position="194"/>
        <end position="214"/>
    </location>
</feature>
<gene>
    <name evidence="2" type="ORF">L288_19420</name>
</gene>